<dbReference type="OrthoDB" id="9805817at2"/>
<protein>
    <recommendedName>
        <fullName evidence="3">DUF4254 domain-containing protein</fullName>
    </recommendedName>
</protein>
<organism evidence="1 2">
    <name type="scientific">Crateriforma conspicua</name>
    <dbReference type="NCBI Taxonomy" id="2527996"/>
    <lineage>
        <taxon>Bacteria</taxon>
        <taxon>Pseudomonadati</taxon>
        <taxon>Planctomycetota</taxon>
        <taxon>Planctomycetia</taxon>
        <taxon>Planctomycetales</taxon>
        <taxon>Planctomycetaceae</taxon>
        <taxon>Crateriforma</taxon>
    </lineage>
</organism>
<evidence type="ECO:0000313" key="2">
    <source>
        <dbReference type="Proteomes" id="UP000316476"/>
    </source>
</evidence>
<reference evidence="1 2" key="1">
    <citation type="submission" date="2019-02" db="EMBL/GenBank/DDBJ databases">
        <title>Deep-cultivation of Planctomycetes and their phenomic and genomic characterization uncovers novel biology.</title>
        <authorList>
            <person name="Wiegand S."/>
            <person name="Jogler M."/>
            <person name="Boedeker C."/>
            <person name="Pinto D."/>
            <person name="Vollmers J."/>
            <person name="Rivas-Marin E."/>
            <person name="Kohn T."/>
            <person name="Peeters S.H."/>
            <person name="Heuer A."/>
            <person name="Rast P."/>
            <person name="Oberbeckmann S."/>
            <person name="Bunk B."/>
            <person name="Jeske O."/>
            <person name="Meyerdierks A."/>
            <person name="Storesund J.E."/>
            <person name="Kallscheuer N."/>
            <person name="Luecker S."/>
            <person name="Lage O.M."/>
            <person name="Pohl T."/>
            <person name="Merkel B.J."/>
            <person name="Hornburger P."/>
            <person name="Mueller R.-W."/>
            <person name="Bruemmer F."/>
            <person name="Labrenz M."/>
            <person name="Spormann A.M."/>
            <person name="Op Den Camp H."/>
            <person name="Overmann J."/>
            <person name="Amann R."/>
            <person name="Jetten M.S.M."/>
            <person name="Mascher T."/>
            <person name="Medema M.H."/>
            <person name="Devos D.P."/>
            <person name="Kaster A.-K."/>
            <person name="Ovreas L."/>
            <person name="Rohde M."/>
            <person name="Galperin M.Y."/>
            <person name="Jogler C."/>
        </authorList>
    </citation>
    <scope>NUCLEOTIDE SEQUENCE [LARGE SCALE GENOMIC DNA]</scope>
    <source>
        <strain evidence="1 2">V7</strain>
    </source>
</reference>
<dbReference type="RefSeq" id="WP_146416468.1">
    <property type="nucleotide sequence ID" value="NZ_SJPZ01000004.1"/>
</dbReference>
<dbReference type="InterPro" id="IPR025350">
    <property type="entry name" value="DUF4254"/>
</dbReference>
<proteinExistence type="predicted"/>
<dbReference type="Pfam" id="PF14063">
    <property type="entry name" value="DUF4254"/>
    <property type="match status" value="1"/>
</dbReference>
<dbReference type="Proteomes" id="UP000316476">
    <property type="component" value="Unassembled WGS sequence"/>
</dbReference>
<gene>
    <name evidence="1" type="ORF">V7x_54450</name>
</gene>
<accession>A0A5C6FI29</accession>
<evidence type="ECO:0008006" key="3">
    <source>
        <dbReference type="Google" id="ProtNLM"/>
    </source>
</evidence>
<evidence type="ECO:0000313" key="1">
    <source>
        <dbReference type="EMBL" id="TWU59671.1"/>
    </source>
</evidence>
<comment type="caution">
    <text evidence="1">The sequence shown here is derived from an EMBL/GenBank/DDBJ whole genome shotgun (WGS) entry which is preliminary data.</text>
</comment>
<sequence length="219" mass="25351">MRSDNETTESTHPIPSASEITRLHSQCVEQWHQIEINNRYSGFLLTVCNQHAANFRLWHEEDKARCPQSTDEIIAAVKREIDALNQRRNDLIESLDIQIQAILKNIGVSPTSSTPMNTETPGSAIDRLSILSLRMYHYQEEYLRCKAESMAIDDGGRLQSIRERIQRCESQLCDLSTSLQELFDDLVTGKKRHQLYLQMKMYNDPNLNPAIYRHRSKMS</sequence>
<dbReference type="EMBL" id="SJPZ01000004">
    <property type="protein sequence ID" value="TWU59671.1"/>
    <property type="molecule type" value="Genomic_DNA"/>
</dbReference>
<name>A0A5C6FI29_9PLAN</name>
<dbReference type="AlphaFoldDB" id="A0A5C6FI29"/>